<feature type="non-terminal residue" evidence="1">
    <location>
        <position position="50"/>
    </location>
</feature>
<dbReference type="AlphaFoldDB" id="A0A3B0ZMK7"/>
<name>A0A3B0ZMK7_9ZZZZ</name>
<dbReference type="EMBL" id="UOFP01000327">
    <property type="protein sequence ID" value="VAW90420.1"/>
    <property type="molecule type" value="Genomic_DNA"/>
</dbReference>
<reference evidence="1" key="1">
    <citation type="submission" date="2018-06" db="EMBL/GenBank/DDBJ databases">
        <authorList>
            <person name="Zhirakovskaya E."/>
        </authorList>
    </citation>
    <scope>NUCLEOTIDE SEQUENCE</scope>
</reference>
<sequence>MLTVTLIGVASFIIAIALLQAVSVQRRFSARRQQALLVIQPLFQLLESIP</sequence>
<proteinExistence type="predicted"/>
<gene>
    <name evidence="1" type="ORF">MNBD_GAMMA18-1480</name>
</gene>
<evidence type="ECO:0000313" key="1">
    <source>
        <dbReference type="EMBL" id="VAW90420.1"/>
    </source>
</evidence>
<accession>A0A3B0ZMK7</accession>
<organism evidence="1">
    <name type="scientific">hydrothermal vent metagenome</name>
    <dbReference type="NCBI Taxonomy" id="652676"/>
    <lineage>
        <taxon>unclassified sequences</taxon>
        <taxon>metagenomes</taxon>
        <taxon>ecological metagenomes</taxon>
    </lineage>
</organism>
<protein>
    <submittedName>
        <fullName evidence="1">Uncharacterized protein</fullName>
    </submittedName>
</protein>